<comment type="caution">
    <text evidence="6">The sequence shown here is derived from an EMBL/GenBank/DDBJ whole genome shotgun (WGS) entry which is preliminary data.</text>
</comment>
<dbReference type="SUPFAM" id="SSF88659">
    <property type="entry name" value="Sigma3 and sigma4 domains of RNA polymerase sigma factors"/>
    <property type="match status" value="1"/>
</dbReference>
<keyword evidence="3" id="KW-0731">Sigma factor</keyword>
<dbReference type="InterPro" id="IPR007627">
    <property type="entry name" value="RNA_pol_sigma70_r2"/>
</dbReference>
<dbReference type="SUPFAM" id="SSF88946">
    <property type="entry name" value="Sigma2 domain of RNA polymerase sigma factors"/>
    <property type="match status" value="1"/>
</dbReference>
<reference evidence="6 8" key="1">
    <citation type="submission" date="2014-04" db="EMBL/GenBank/DDBJ databases">
        <authorList>
            <person name="Bishop-Lilly K.A."/>
            <person name="Broomall S.M."/>
            <person name="Chain P.S."/>
            <person name="Chertkov O."/>
            <person name="Coyne S.R."/>
            <person name="Daligault H.E."/>
            <person name="Davenport K.W."/>
            <person name="Erkkila T."/>
            <person name="Frey K.G."/>
            <person name="Gibbons H.S."/>
            <person name="Gu W."/>
            <person name="Jaissle J."/>
            <person name="Johnson S.L."/>
            <person name="Koroleva G.I."/>
            <person name="Ladner J.T."/>
            <person name="Lo C.-C."/>
            <person name="Minogue T.D."/>
            <person name="Munk C."/>
            <person name="Palacios G.F."/>
            <person name="Redden C.L."/>
            <person name="Rosenzweig C.N."/>
            <person name="Scholz M.B."/>
            <person name="Teshima H."/>
            <person name="Xu Y."/>
        </authorList>
    </citation>
    <scope>NUCLEOTIDE SEQUENCE [LARGE SCALE GENOMIC DNA]</scope>
    <source>
        <strain evidence="6 8">8244</strain>
    </source>
</reference>
<dbReference type="GO" id="GO:0016987">
    <property type="term" value="F:sigma factor activity"/>
    <property type="evidence" value="ECO:0007669"/>
    <property type="project" value="UniProtKB-KW"/>
</dbReference>
<reference evidence="7 9" key="2">
    <citation type="submission" date="2019-11" db="EMBL/GenBank/DDBJ databases">
        <title>Draft genome sequences of five Paenibacillus species of dairy origin.</title>
        <authorList>
            <person name="Olajide A.M."/>
            <person name="Chen S."/>
            <person name="Lapointe G."/>
        </authorList>
    </citation>
    <scope>NUCLEOTIDE SEQUENCE [LARGE SCALE GENOMIC DNA]</scope>
    <source>
        <strain evidence="7 9">3CT49</strain>
    </source>
</reference>
<dbReference type="Gene3D" id="1.10.1740.10">
    <property type="match status" value="1"/>
</dbReference>
<dbReference type="Proteomes" id="UP000442469">
    <property type="component" value="Unassembled WGS sequence"/>
</dbReference>
<dbReference type="InterPro" id="IPR013325">
    <property type="entry name" value="RNA_pol_sigma_r2"/>
</dbReference>
<dbReference type="InterPro" id="IPR036388">
    <property type="entry name" value="WH-like_DNA-bd_sf"/>
</dbReference>
<dbReference type="PATRIC" id="fig|44252.3.peg.3608"/>
<evidence type="ECO:0000256" key="2">
    <source>
        <dbReference type="ARBA" id="ARBA00023015"/>
    </source>
</evidence>
<dbReference type="RefSeq" id="WP_036625075.1">
    <property type="nucleotide sequence ID" value="NZ_BOSD01000014.1"/>
</dbReference>
<dbReference type="NCBIfam" id="TIGR02937">
    <property type="entry name" value="sigma70-ECF"/>
    <property type="match status" value="1"/>
</dbReference>
<keyword evidence="4" id="KW-0804">Transcription</keyword>
<name>A0A090Z9S3_PAEMA</name>
<dbReference type="InterPro" id="IPR014284">
    <property type="entry name" value="RNA_pol_sigma-70_dom"/>
</dbReference>
<dbReference type="EMBL" id="JMQA01000030">
    <property type="protein sequence ID" value="KFN08019.1"/>
    <property type="molecule type" value="Genomic_DNA"/>
</dbReference>
<dbReference type="GeneID" id="77008892"/>
<evidence type="ECO:0000259" key="5">
    <source>
        <dbReference type="Pfam" id="PF04542"/>
    </source>
</evidence>
<accession>A0A090Z9S3</accession>
<evidence type="ECO:0000256" key="3">
    <source>
        <dbReference type="ARBA" id="ARBA00023082"/>
    </source>
</evidence>
<dbReference type="AlphaFoldDB" id="A0A090Z9S3"/>
<proteinExistence type="inferred from homology"/>
<dbReference type="Gene3D" id="1.10.10.10">
    <property type="entry name" value="Winged helix-like DNA-binding domain superfamily/Winged helix DNA-binding domain"/>
    <property type="match status" value="1"/>
</dbReference>
<evidence type="ECO:0000313" key="6">
    <source>
        <dbReference type="EMBL" id="KFN08019.1"/>
    </source>
</evidence>
<dbReference type="InterPro" id="IPR013324">
    <property type="entry name" value="RNA_pol_sigma_r3/r4-like"/>
</dbReference>
<comment type="similarity">
    <text evidence="1">Belongs to the sigma-70 factor family. ECF subfamily.</text>
</comment>
<dbReference type="EMBL" id="WNZZ01000014">
    <property type="protein sequence ID" value="MUG24264.1"/>
    <property type="molecule type" value="Genomic_DNA"/>
</dbReference>
<organism evidence="6 8">
    <name type="scientific">Paenibacillus macerans</name>
    <name type="common">Bacillus macerans</name>
    <dbReference type="NCBI Taxonomy" id="44252"/>
    <lineage>
        <taxon>Bacteria</taxon>
        <taxon>Bacillati</taxon>
        <taxon>Bacillota</taxon>
        <taxon>Bacilli</taxon>
        <taxon>Bacillales</taxon>
        <taxon>Paenibacillaceae</taxon>
        <taxon>Paenibacillus</taxon>
    </lineage>
</organism>
<keyword evidence="2" id="KW-0805">Transcription regulation</keyword>
<dbReference type="InterPro" id="IPR039425">
    <property type="entry name" value="RNA_pol_sigma-70-like"/>
</dbReference>
<dbReference type="Proteomes" id="UP000029278">
    <property type="component" value="Unassembled WGS sequence"/>
</dbReference>
<dbReference type="OrthoDB" id="9784272at2"/>
<evidence type="ECO:0000313" key="8">
    <source>
        <dbReference type="Proteomes" id="UP000029278"/>
    </source>
</evidence>
<feature type="domain" description="RNA polymerase sigma-70 region 2" evidence="5">
    <location>
        <begin position="27"/>
        <end position="94"/>
    </location>
</feature>
<dbReference type="Pfam" id="PF04542">
    <property type="entry name" value="Sigma70_r2"/>
    <property type="match status" value="1"/>
</dbReference>
<evidence type="ECO:0000256" key="4">
    <source>
        <dbReference type="ARBA" id="ARBA00023163"/>
    </source>
</evidence>
<evidence type="ECO:0000313" key="9">
    <source>
        <dbReference type="Proteomes" id="UP000442469"/>
    </source>
</evidence>
<protein>
    <submittedName>
        <fullName evidence="6">RNA polymerase sigma factor, sigma-70 family protein</fullName>
    </submittedName>
    <submittedName>
        <fullName evidence="7">Sigma-70 family RNA polymerase sigma factor</fullName>
    </submittedName>
</protein>
<keyword evidence="8" id="KW-1185">Reference proteome</keyword>
<sequence>MDLQNEEMTRRLREMCGGSVQAFDAFYAEFSPFVMQVASRLVGERMEAEDVCHEVFIEVLRRGKDYDPARGSIKAWLAVMTRSRSLDRMRRKARLEYPGDEALQRKTEEAGGSGEDEVLSRLEREAIRTAIYTLPESQKKAIMGSYYALQTQRQMSEAWSVPIGTVKSWVRYGLHNLRKQLEKQGWVDQLEGGNPHDRTTHRS</sequence>
<dbReference type="HOGENOM" id="CLU_047691_9_3_9"/>
<evidence type="ECO:0000313" key="7">
    <source>
        <dbReference type="EMBL" id="MUG24264.1"/>
    </source>
</evidence>
<evidence type="ECO:0000256" key="1">
    <source>
        <dbReference type="ARBA" id="ARBA00010641"/>
    </source>
</evidence>
<dbReference type="PANTHER" id="PTHR43133:SF62">
    <property type="entry name" value="RNA POLYMERASE SIGMA FACTOR SIGZ"/>
    <property type="match status" value="1"/>
</dbReference>
<dbReference type="GO" id="GO:0006352">
    <property type="term" value="P:DNA-templated transcription initiation"/>
    <property type="evidence" value="ECO:0007669"/>
    <property type="project" value="InterPro"/>
</dbReference>
<gene>
    <name evidence="6" type="ORF">DJ90_3471</name>
    <name evidence="7" type="ORF">GNQ08_17925</name>
</gene>
<dbReference type="STRING" id="44252.DJ90_3471"/>
<dbReference type="PANTHER" id="PTHR43133">
    <property type="entry name" value="RNA POLYMERASE ECF-TYPE SIGMA FACTO"/>
    <property type="match status" value="1"/>
</dbReference>